<gene>
    <name evidence="2" type="ORF">WR25_24674</name>
</gene>
<feature type="compositionally biased region" description="Polar residues" evidence="1">
    <location>
        <begin position="277"/>
        <end position="291"/>
    </location>
</feature>
<evidence type="ECO:0000256" key="1">
    <source>
        <dbReference type="SAM" id="MobiDB-lite"/>
    </source>
</evidence>
<feature type="compositionally biased region" description="Acidic residues" evidence="1">
    <location>
        <begin position="171"/>
        <end position="182"/>
    </location>
</feature>
<feature type="region of interest" description="Disordered" evidence="1">
    <location>
        <begin position="338"/>
        <end position="463"/>
    </location>
</feature>
<organism evidence="2 3">
    <name type="scientific">Diploscapter pachys</name>
    <dbReference type="NCBI Taxonomy" id="2018661"/>
    <lineage>
        <taxon>Eukaryota</taxon>
        <taxon>Metazoa</taxon>
        <taxon>Ecdysozoa</taxon>
        <taxon>Nematoda</taxon>
        <taxon>Chromadorea</taxon>
        <taxon>Rhabditida</taxon>
        <taxon>Rhabditina</taxon>
        <taxon>Rhabditomorpha</taxon>
        <taxon>Rhabditoidea</taxon>
        <taxon>Rhabditidae</taxon>
        <taxon>Diploscapter</taxon>
    </lineage>
</organism>
<sequence>MEKNTTRILFAVTKSLGEAGQLTTEGTMESEKMKTILASQRGVLSRILGGVKLDSVRTARLKRELSKEDTDNSRYCRKKKMRSKANSKIDITDATTTYGAIEKGRRRTRNGSALSKEEKQPLTGIPEEEESPKKVEQKTNREVQQKQEPTSAVPAPSATTFKASDFLPSGEAEEEEEPEEESQNSQPVTTFRFKAAHFTPSDPLNAWDEADSSSSAAAPPPPLSEVPAASVSSPDKEQGKSTETLETERSESDTATSNTANTVIHMPSRMPKVIVDSTESTGTDPDTSDTVQEMLCQDEEGIYERPKSRRGSRVDEPDIDALLDAGKLQLFTDLIEPDTINNNQPLPDLIDIDPEKRNAFVPSPVSPAGSSSRERWSSSEGDVEVYYKLSDEDNEEPTKDWAEIENKKNAVTKKQKQPTHVDANESETEEEDNKEHAPDDNSFVYMRLAEQPSPLPPADSQDE</sequence>
<protein>
    <submittedName>
        <fullName evidence="2">Uncharacterized protein</fullName>
    </submittedName>
</protein>
<feature type="compositionally biased region" description="Basic and acidic residues" evidence="1">
    <location>
        <begin position="131"/>
        <end position="145"/>
    </location>
</feature>
<dbReference type="Proteomes" id="UP000218231">
    <property type="component" value="Unassembled WGS sequence"/>
</dbReference>
<keyword evidence="3" id="KW-1185">Reference proteome</keyword>
<accession>A0A2A2LMT8</accession>
<feature type="compositionally biased region" description="Low complexity" evidence="1">
    <location>
        <begin position="361"/>
        <end position="371"/>
    </location>
</feature>
<dbReference type="AlphaFoldDB" id="A0A2A2LMT8"/>
<comment type="caution">
    <text evidence="2">The sequence shown here is derived from an EMBL/GenBank/DDBJ whole genome shotgun (WGS) entry which is preliminary data.</text>
</comment>
<feature type="compositionally biased region" description="Basic and acidic residues" evidence="1">
    <location>
        <begin position="302"/>
        <end position="316"/>
    </location>
</feature>
<feature type="compositionally biased region" description="Basic and acidic residues" evidence="1">
    <location>
        <begin position="396"/>
        <end position="408"/>
    </location>
</feature>
<evidence type="ECO:0000313" key="3">
    <source>
        <dbReference type="Proteomes" id="UP000218231"/>
    </source>
</evidence>
<evidence type="ECO:0000313" key="2">
    <source>
        <dbReference type="EMBL" id="PAV87546.1"/>
    </source>
</evidence>
<reference evidence="2 3" key="1">
    <citation type="journal article" date="2017" name="Curr. Biol.">
        <title>Genome architecture and evolution of a unichromosomal asexual nematode.</title>
        <authorList>
            <person name="Fradin H."/>
            <person name="Zegar C."/>
            <person name="Gutwein M."/>
            <person name="Lucas J."/>
            <person name="Kovtun M."/>
            <person name="Corcoran D."/>
            <person name="Baugh L.R."/>
            <person name="Kiontke K."/>
            <person name="Gunsalus K."/>
            <person name="Fitch D.H."/>
            <person name="Piano F."/>
        </authorList>
    </citation>
    <scope>NUCLEOTIDE SEQUENCE [LARGE SCALE GENOMIC DNA]</scope>
    <source>
        <strain evidence="2">PF1309</strain>
    </source>
</reference>
<feature type="region of interest" description="Disordered" evidence="1">
    <location>
        <begin position="102"/>
        <end position="316"/>
    </location>
</feature>
<proteinExistence type="predicted"/>
<dbReference type="EMBL" id="LIAE01006563">
    <property type="protein sequence ID" value="PAV87546.1"/>
    <property type="molecule type" value="Genomic_DNA"/>
</dbReference>
<name>A0A2A2LMT8_9BILA</name>